<accession>M2BIB6</accession>
<feature type="domain" description="tRNA(Ile)-lysidine/2-thiocytidine synthase N-terminal" evidence="9">
    <location>
        <begin position="37"/>
        <end position="221"/>
    </location>
</feature>
<evidence type="ECO:0000256" key="2">
    <source>
        <dbReference type="ARBA" id="ARBA00022490"/>
    </source>
</evidence>
<gene>
    <name evidence="8" type="primary">tilS</name>
    <name evidence="10" type="ORF">HMPREF9733_02071</name>
</gene>
<evidence type="ECO:0000256" key="1">
    <source>
        <dbReference type="ARBA" id="ARBA00004496"/>
    </source>
</evidence>
<dbReference type="PANTHER" id="PTHR43033">
    <property type="entry name" value="TRNA(ILE)-LYSIDINE SYNTHASE-RELATED"/>
    <property type="match status" value="1"/>
</dbReference>
<keyword evidence="4 8" id="KW-0819">tRNA processing</keyword>
<evidence type="ECO:0000313" key="11">
    <source>
        <dbReference type="Proteomes" id="UP000016183"/>
    </source>
</evidence>
<dbReference type="SUPFAM" id="SSF56037">
    <property type="entry name" value="PheT/TilS domain"/>
    <property type="match status" value="1"/>
</dbReference>
<dbReference type="EMBL" id="AGDZ01000028">
    <property type="protein sequence ID" value="EMB21734.1"/>
    <property type="molecule type" value="Genomic_DNA"/>
</dbReference>
<comment type="catalytic activity">
    <reaction evidence="7 8">
        <text>cytidine(34) in tRNA(Ile2) + L-lysine + ATP = lysidine(34) in tRNA(Ile2) + AMP + diphosphate + H(+)</text>
        <dbReference type="Rhea" id="RHEA:43744"/>
        <dbReference type="Rhea" id="RHEA-COMP:10625"/>
        <dbReference type="Rhea" id="RHEA-COMP:10670"/>
        <dbReference type="ChEBI" id="CHEBI:15378"/>
        <dbReference type="ChEBI" id="CHEBI:30616"/>
        <dbReference type="ChEBI" id="CHEBI:32551"/>
        <dbReference type="ChEBI" id="CHEBI:33019"/>
        <dbReference type="ChEBI" id="CHEBI:82748"/>
        <dbReference type="ChEBI" id="CHEBI:83665"/>
        <dbReference type="ChEBI" id="CHEBI:456215"/>
        <dbReference type="EC" id="6.3.4.19"/>
    </reaction>
</comment>
<comment type="subcellular location">
    <subcellularLocation>
        <location evidence="1 8">Cytoplasm</location>
    </subcellularLocation>
</comment>
<feature type="binding site" evidence="8">
    <location>
        <begin position="43"/>
        <end position="48"/>
    </location>
    <ligand>
        <name>ATP</name>
        <dbReference type="ChEBI" id="CHEBI:30616"/>
    </ligand>
</feature>
<dbReference type="PATRIC" id="fig|999437.3.peg.2135"/>
<dbReference type="GO" id="GO:0006400">
    <property type="term" value="P:tRNA modification"/>
    <property type="evidence" value="ECO:0007669"/>
    <property type="project" value="UniProtKB-UniRule"/>
</dbReference>
<proteinExistence type="inferred from homology"/>
<evidence type="ECO:0000259" key="9">
    <source>
        <dbReference type="Pfam" id="PF01171"/>
    </source>
</evidence>
<dbReference type="GO" id="GO:0005524">
    <property type="term" value="F:ATP binding"/>
    <property type="evidence" value="ECO:0007669"/>
    <property type="project" value="UniProtKB-UniRule"/>
</dbReference>
<sequence>MAKSFLKDVLLGFSSLCDRAAGQNSDKKAGQSAAPLKLLLAVSGGADSMAMLSAFLELKSDINAEIFVLTVNHNIRPEKETLGDAQFVLDFCKDKCPCILAEIPKNTVFDEAKNRKTGIEDAARFLRYNEFEKAADSLNADYILTAHNKNDNYETVLMRLFQGSEPEALMGISPRRGRFIRPMLNISRSEIEEYLKEKNIPWREDATNLETSYLRNKVRHNLLPALTVCFDGWQRGLDKSLAKIRAQNDFIITSYKAKKETWVLDKKEECCRCKFLFFLSLEEALKLKFLQEGLILLKGKRRIPYSVFDDLMKLSDTKKIIFSGGFCIKKEGDEVFLFKAVTEEKTSEVFYSIWIDKPCTFDTPAGTFKAVKNEDGFFIVHKSDKTCGIGPFKPPFCVRSRLFGDEIETSSGSKKSVKKIINDWNIDYENRNILPIIEEGGVVKAIYGAVFGKKNWYVLGT</sequence>
<comment type="domain">
    <text evidence="8">The N-terminal region contains the highly conserved SGGXDS motif, predicted to be a P-loop motif involved in ATP binding.</text>
</comment>
<dbReference type="NCBIfam" id="TIGR02432">
    <property type="entry name" value="lysidine_TilS_N"/>
    <property type="match status" value="1"/>
</dbReference>
<evidence type="ECO:0000256" key="4">
    <source>
        <dbReference type="ARBA" id="ARBA00022694"/>
    </source>
</evidence>
<comment type="function">
    <text evidence="8">Ligates lysine onto the cytidine present at position 34 of the AUA codon-specific tRNA(Ile) that contains the anticodon CAU, in an ATP-dependent manner. Cytidine is converted to lysidine, thus changing the amino acid specificity of the tRNA from methionine to isoleucine.</text>
</comment>
<dbReference type="CDD" id="cd01992">
    <property type="entry name" value="TilS_N"/>
    <property type="match status" value="1"/>
</dbReference>
<evidence type="ECO:0000256" key="3">
    <source>
        <dbReference type="ARBA" id="ARBA00022598"/>
    </source>
</evidence>
<dbReference type="NCBIfam" id="TIGR02433">
    <property type="entry name" value="lysidine_TilS_C"/>
    <property type="match status" value="1"/>
</dbReference>
<dbReference type="PANTHER" id="PTHR43033:SF1">
    <property type="entry name" value="TRNA(ILE)-LYSIDINE SYNTHASE-RELATED"/>
    <property type="match status" value="1"/>
</dbReference>
<dbReference type="HOGENOM" id="CLU_018869_0_1_12"/>
<keyword evidence="2 8" id="KW-0963">Cytoplasm</keyword>
<dbReference type="InterPro" id="IPR012796">
    <property type="entry name" value="Lysidine-tRNA-synth_C"/>
</dbReference>
<dbReference type="InterPro" id="IPR012795">
    <property type="entry name" value="tRNA_Ile_lys_synt_N"/>
</dbReference>
<evidence type="ECO:0000313" key="10">
    <source>
        <dbReference type="EMBL" id="EMB21734.1"/>
    </source>
</evidence>
<name>M2BIB6_TREDN</name>
<dbReference type="GO" id="GO:0005737">
    <property type="term" value="C:cytoplasm"/>
    <property type="evidence" value="ECO:0007669"/>
    <property type="project" value="UniProtKB-SubCell"/>
</dbReference>
<dbReference type="OrthoDB" id="9807403at2"/>
<organism evidence="10 11">
    <name type="scientific">Treponema denticola SP33</name>
    <dbReference type="NCBI Taxonomy" id="999437"/>
    <lineage>
        <taxon>Bacteria</taxon>
        <taxon>Pseudomonadati</taxon>
        <taxon>Spirochaetota</taxon>
        <taxon>Spirochaetia</taxon>
        <taxon>Spirochaetales</taxon>
        <taxon>Treponemataceae</taxon>
        <taxon>Treponema</taxon>
    </lineage>
</organism>
<dbReference type="EC" id="6.3.4.19" evidence="8"/>
<dbReference type="Pfam" id="PF01171">
    <property type="entry name" value="ATP_bind_3"/>
    <property type="match status" value="1"/>
</dbReference>
<dbReference type="GO" id="GO:0032267">
    <property type="term" value="F:tRNA(Ile)-lysidine synthase activity"/>
    <property type="evidence" value="ECO:0007669"/>
    <property type="project" value="UniProtKB-EC"/>
</dbReference>
<keyword evidence="3 8" id="KW-0436">Ligase</keyword>
<dbReference type="Gene3D" id="3.40.50.620">
    <property type="entry name" value="HUPs"/>
    <property type="match status" value="1"/>
</dbReference>
<dbReference type="AlphaFoldDB" id="M2BIB6"/>
<reference evidence="10 11" key="1">
    <citation type="submission" date="2012-01" db="EMBL/GenBank/DDBJ databases">
        <title>The Genome Sequence of Treponema denticola SP33.</title>
        <authorList>
            <consortium name="The Broad Institute Genome Sequencing Platform"/>
            <person name="Earl A."/>
            <person name="Ward D."/>
            <person name="Feldgarden M."/>
            <person name="Gevers D."/>
            <person name="Blanton J.M."/>
            <person name="Fenno C.J."/>
            <person name="Baranova O.V."/>
            <person name="Mathney J."/>
            <person name="Dewhirst F.E."/>
            <person name="Izard J."/>
            <person name="Young S.K."/>
            <person name="Zeng Q."/>
            <person name="Gargeya S."/>
            <person name="Fitzgerald M."/>
            <person name="Haas B."/>
            <person name="Abouelleil A."/>
            <person name="Alvarado L."/>
            <person name="Arachchi H.M."/>
            <person name="Berlin A."/>
            <person name="Chapman S.B."/>
            <person name="Gearin G."/>
            <person name="Goldberg J."/>
            <person name="Griggs A."/>
            <person name="Gujja S."/>
            <person name="Hansen M."/>
            <person name="Heiman D."/>
            <person name="Howarth C."/>
            <person name="Larimer J."/>
            <person name="Lui A."/>
            <person name="MacDonald P.J.P."/>
            <person name="McCowen C."/>
            <person name="Montmayeur A."/>
            <person name="Murphy C."/>
            <person name="Neiman D."/>
            <person name="Pearson M."/>
            <person name="Priest M."/>
            <person name="Roberts A."/>
            <person name="Saif S."/>
            <person name="Shea T."/>
            <person name="Sisk P."/>
            <person name="Stolte C."/>
            <person name="Sykes S."/>
            <person name="Wortman J."/>
            <person name="Nusbaum C."/>
            <person name="Birren B."/>
        </authorList>
    </citation>
    <scope>NUCLEOTIDE SEQUENCE [LARGE SCALE GENOMIC DNA]</scope>
    <source>
        <strain evidence="10 11">SP33</strain>
    </source>
</reference>
<dbReference type="RefSeq" id="WP_010697032.1">
    <property type="nucleotide sequence ID" value="NZ_KB442454.1"/>
</dbReference>
<evidence type="ECO:0000256" key="6">
    <source>
        <dbReference type="ARBA" id="ARBA00022840"/>
    </source>
</evidence>
<dbReference type="InterPro" id="IPR014729">
    <property type="entry name" value="Rossmann-like_a/b/a_fold"/>
</dbReference>
<evidence type="ECO:0000256" key="7">
    <source>
        <dbReference type="ARBA" id="ARBA00048539"/>
    </source>
</evidence>
<keyword evidence="6 8" id="KW-0067">ATP-binding</keyword>
<keyword evidence="5 8" id="KW-0547">Nucleotide-binding</keyword>
<protein>
    <recommendedName>
        <fullName evidence="8">tRNA(Ile)-lysidine synthase</fullName>
        <ecNumber evidence="8">6.3.4.19</ecNumber>
    </recommendedName>
    <alternativeName>
        <fullName evidence="8">tRNA(Ile)-2-lysyl-cytidine synthase</fullName>
    </alternativeName>
    <alternativeName>
        <fullName evidence="8">tRNA(Ile)-lysidine synthetase</fullName>
    </alternativeName>
</protein>
<dbReference type="SUPFAM" id="SSF52402">
    <property type="entry name" value="Adenine nucleotide alpha hydrolases-like"/>
    <property type="match status" value="1"/>
</dbReference>
<comment type="caution">
    <text evidence="10">The sequence shown here is derived from an EMBL/GenBank/DDBJ whole genome shotgun (WGS) entry which is preliminary data.</text>
</comment>
<evidence type="ECO:0000256" key="8">
    <source>
        <dbReference type="HAMAP-Rule" id="MF_01161"/>
    </source>
</evidence>
<dbReference type="InterPro" id="IPR011063">
    <property type="entry name" value="TilS/TtcA_N"/>
</dbReference>
<dbReference type="HAMAP" id="MF_01161">
    <property type="entry name" value="tRNA_Ile_lys_synt"/>
    <property type="match status" value="1"/>
</dbReference>
<dbReference type="InterPro" id="IPR012094">
    <property type="entry name" value="tRNA_Ile_lys_synt"/>
</dbReference>
<evidence type="ECO:0000256" key="5">
    <source>
        <dbReference type="ARBA" id="ARBA00022741"/>
    </source>
</evidence>
<dbReference type="Proteomes" id="UP000016183">
    <property type="component" value="Unassembled WGS sequence"/>
</dbReference>
<comment type="similarity">
    <text evidence="8">Belongs to the tRNA(Ile)-lysidine synthase family.</text>
</comment>